<dbReference type="InterPro" id="IPR012337">
    <property type="entry name" value="RNaseH-like_sf"/>
</dbReference>
<dbReference type="GO" id="GO:0015074">
    <property type="term" value="P:DNA integration"/>
    <property type="evidence" value="ECO:0007669"/>
    <property type="project" value="InterPro"/>
</dbReference>
<evidence type="ECO:0000256" key="1">
    <source>
        <dbReference type="ARBA" id="ARBA00010879"/>
    </source>
</evidence>
<dbReference type="Proteomes" id="UP001221898">
    <property type="component" value="Unassembled WGS sequence"/>
</dbReference>
<dbReference type="PANTHER" id="PTHR37984:SF8">
    <property type="entry name" value="CCHC-TYPE DOMAIN-CONTAINING PROTEIN"/>
    <property type="match status" value="1"/>
</dbReference>
<evidence type="ECO:0000313" key="5">
    <source>
        <dbReference type="Proteomes" id="UP001221898"/>
    </source>
</evidence>
<dbReference type="Gene3D" id="3.30.420.10">
    <property type="entry name" value="Ribonuclease H-like superfamily/Ribonuclease H"/>
    <property type="match status" value="1"/>
</dbReference>
<dbReference type="InterPro" id="IPR001584">
    <property type="entry name" value="Integrase_cat-core"/>
</dbReference>
<dbReference type="AlphaFoldDB" id="A0AAD7RM76"/>
<dbReference type="FunFam" id="3.30.420.10:FF:000063">
    <property type="entry name" value="Retrovirus-related Pol polyprotein from transposon 297-like Protein"/>
    <property type="match status" value="1"/>
</dbReference>
<dbReference type="FunFam" id="3.30.70.270:FF:000026">
    <property type="entry name" value="Transposon Ty3-G Gag-Pol polyprotein"/>
    <property type="match status" value="1"/>
</dbReference>
<dbReference type="PANTHER" id="PTHR37984">
    <property type="entry name" value="PROTEIN CBG26694"/>
    <property type="match status" value="1"/>
</dbReference>
<proteinExistence type="inferred from homology"/>
<keyword evidence="5" id="KW-1185">Reference proteome</keyword>
<feature type="domain" description="Integrase catalytic" evidence="3">
    <location>
        <begin position="212"/>
        <end position="326"/>
    </location>
</feature>
<dbReference type="GO" id="GO:0003676">
    <property type="term" value="F:nucleic acid binding"/>
    <property type="evidence" value="ECO:0007669"/>
    <property type="project" value="InterPro"/>
</dbReference>
<dbReference type="InterPro" id="IPR036397">
    <property type="entry name" value="RNaseH_sf"/>
</dbReference>
<comment type="similarity">
    <text evidence="1">Belongs to the beta type-B retroviral polymerase family. HERV class-II K(HML-2) pol subfamily.</text>
</comment>
<organism evidence="4 5">
    <name type="scientific">Aldrovandia affinis</name>
    <dbReference type="NCBI Taxonomy" id="143900"/>
    <lineage>
        <taxon>Eukaryota</taxon>
        <taxon>Metazoa</taxon>
        <taxon>Chordata</taxon>
        <taxon>Craniata</taxon>
        <taxon>Vertebrata</taxon>
        <taxon>Euteleostomi</taxon>
        <taxon>Actinopterygii</taxon>
        <taxon>Neopterygii</taxon>
        <taxon>Teleostei</taxon>
        <taxon>Notacanthiformes</taxon>
        <taxon>Halosauridae</taxon>
        <taxon>Aldrovandia</taxon>
    </lineage>
</organism>
<comment type="caution">
    <text evidence="4">The sequence shown here is derived from an EMBL/GenBank/DDBJ whole genome shotgun (WGS) entry which is preliminary data.</text>
</comment>
<dbReference type="InterPro" id="IPR050951">
    <property type="entry name" value="Retrovirus_Pol_polyprotein"/>
</dbReference>
<dbReference type="InterPro" id="IPR043128">
    <property type="entry name" value="Rev_trsase/Diguanyl_cyclase"/>
</dbReference>
<dbReference type="Gene3D" id="3.30.70.270">
    <property type="match status" value="2"/>
</dbReference>
<evidence type="ECO:0000256" key="2">
    <source>
        <dbReference type="ARBA" id="ARBA00012180"/>
    </source>
</evidence>
<dbReference type="EC" id="3.1.26.4" evidence="2"/>
<dbReference type="InterPro" id="IPR000477">
    <property type="entry name" value="RT_dom"/>
</dbReference>
<dbReference type="SUPFAM" id="SSF56672">
    <property type="entry name" value="DNA/RNA polymerases"/>
    <property type="match status" value="1"/>
</dbReference>
<evidence type="ECO:0000259" key="3">
    <source>
        <dbReference type="PROSITE" id="PS50994"/>
    </source>
</evidence>
<dbReference type="PROSITE" id="PS50994">
    <property type="entry name" value="INTEGRASE"/>
    <property type="match status" value="1"/>
</dbReference>
<dbReference type="EMBL" id="JAINUG010000225">
    <property type="protein sequence ID" value="KAJ8386635.1"/>
    <property type="molecule type" value="Genomic_DNA"/>
</dbReference>
<dbReference type="InterPro" id="IPR043502">
    <property type="entry name" value="DNA/RNA_pol_sf"/>
</dbReference>
<dbReference type="Pfam" id="PF00078">
    <property type="entry name" value="RVT_1"/>
    <property type="match status" value="1"/>
</dbReference>
<evidence type="ECO:0000313" key="4">
    <source>
        <dbReference type="EMBL" id="KAJ8386635.1"/>
    </source>
</evidence>
<accession>A0AAD7RM76</accession>
<dbReference type="SUPFAM" id="SSF53098">
    <property type="entry name" value="Ribonuclease H-like"/>
    <property type="match status" value="1"/>
</dbReference>
<name>A0AAD7RM76_9TELE</name>
<sequence>MPFGIKPAAEEYQRRQHEVLQGLRGVSVIADDILVYGSGEATEEAVKDHDNNISALLQRAREVNLKLNKRKLRLKLQSVTYMGHLLTTEGLHPDPEKVTAVQNMQTPTDVKSLQRLLGFVNYLSRFLPYLSDVCEPLRRLTDKDIEWAWLPQHDAALENIKHLVMHHPVLKYYDFKEEVTLQCDSNYWEIDELADYTSATVIDCCKTQFSRHWIPHIVFTDNGPPFSGMNFQLFAQEWDFNHETSSPYNSQSNGKAESAVKIAKTLLKKAALDGGDPWKAVLAWRNTPTEGLHSSPVERLMSRRTRTFLPTRDTQLKPKVVKDVITRKQTKGITVKHRYDTRDRDMPTIIQGQTVRVLQQPRQHMDTRHLH</sequence>
<reference evidence="4" key="1">
    <citation type="journal article" date="2023" name="Science">
        <title>Genome structures resolve the early diversification of teleost fishes.</title>
        <authorList>
            <person name="Parey E."/>
            <person name="Louis A."/>
            <person name="Montfort J."/>
            <person name="Bouchez O."/>
            <person name="Roques C."/>
            <person name="Iampietro C."/>
            <person name="Lluch J."/>
            <person name="Castinel A."/>
            <person name="Donnadieu C."/>
            <person name="Desvignes T."/>
            <person name="Floi Bucao C."/>
            <person name="Jouanno E."/>
            <person name="Wen M."/>
            <person name="Mejri S."/>
            <person name="Dirks R."/>
            <person name="Jansen H."/>
            <person name="Henkel C."/>
            <person name="Chen W.J."/>
            <person name="Zahm M."/>
            <person name="Cabau C."/>
            <person name="Klopp C."/>
            <person name="Thompson A.W."/>
            <person name="Robinson-Rechavi M."/>
            <person name="Braasch I."/>
            <person name="Lecointre G."/>
            <person name="Bobe J."/>
            <person name="Postlethwait J.H."/>
            <person name="Berthelot C."/>
            <person name="Roest Crollius H."/>
            <person name="Guiguen Y."/>
        </authorList>
    </citation>
    <scope>NUCLEOTIDE SEQUENCE</scope>
    <source>
        <strain evidence="4">NC1722</strain>
    </source>
</reference>
<protein>
    <recommendedName>
        <fullName evidence="2">ribonuclease H</fullName>
        <ecNumber evidence="2">3.1.26.4</ecNumber>
    </recommendedName>
</protein>
<gene>
    <name evidence="4" type="ORF">AAFF_G00168670</name>
</gene>